<dbReference type="GO" id="GO:0016020">
    <property type="term" value="C:membrane"/>
    <property type="evidence" value="ECO:0007669"/>
    <property type="project" value="UniProtKB-SubCell"/>
</dbReference>
<evidence type="ECO:0000256" key="4">
    <source>
        <dbReference type="ARBA" id="ARBA00023136"/>
    </source>
</evidence>
<protein>
    <submittedName>
        <fullName evidence="7">Rhomboid family intramembrane serine protease</fullName>
    </submittedName>
</protein>
<dbReference type="GO" id="GO:0004252">
    <property type="term" value="F:serine-type endopeptidase activity"/>
    <property type="evidence" value="ECO:0007669"/>
    <property type="project" value="InterPro"/>
</dbReference>
<evidence type="ECO:0000313" key="7">
    <source>
        <dbReference type="EMBL" id="OAH97953.1"/>
    </source>
</evidence>
<comment type="subcellular location">
    <subcellularLocation>
        <location evidence="1">Membrane</location>
        <topology evidence="1">Multi-pass membrane protein</topology>
    </subcellularLocation>
</comment>
<dbReference type="Pfam" id="PF01694">
    <property type="entry name" value="Rhomboid"/>
    <property type="match status" value="1"/>
</dbReference>
<comment type="caution">
    <text evidence="7">The sequence shown here is derived from an EMBL/GenBank/DDBJ whole genome shotgun (WGS) entry which is preliminary data.</text>
</comment>
<organism evidence="7 8">
    <name type="scientific">Methylomonas methanica</name>
    <dbReference type="NCBI Taxonomy" id="421"/>
    <lineage>
        <taxon>Bacteria</taxon>
        <taxon>Pseudomonadati</taxon>
        <taxon>Pseudomonadota</taxon>
        <taxon>Gammaproteobacteria</taxon>
        <taxon>Methylococcales</taxon>
        <taxon>Methylococcaceae</taxon>
        <taxon>Methylomonas</taxon>
    </lineage>
</organism>
<feature type="transmembrane region" description="Helical" evidence="5">
    <location>
        <begin position="68"/>
        <end position="86"/>
    </location>
</feature>
<feature type="transmembrane region" description="Helical" evidence="5">
    <location>
        <begin position="92"/>
        <end position="114"/>
    </location>
</feature>
<dbReference type="RefSeq" id="WP_064010333.1">
    <property type="nucleotide sequence ID" value="NZ_LUUG01000112.1"/>
</dbReference>
<evidence type="ECO:0000256" key="3">
    <source>
        <dbReference type="ARBA" id="ARBA00022989"/>
    </source>
</evidence>
<feature type="domain" description="Peptidase S54 rhomboid" evidence="6">
    <location>
        <begin position="88"/>
        <end position="221"/>
    </location>
</feature>
<dbReference type="OrthoDB" id="9814037at2"/>
<dbReference type="InterPro" id="IPR022764">
    <property type="entry name" value="Peptidase_S54_rhomboid_dom"/>
</dbReference>
<keyword evidence="3 5" id="KW-1133">Transmembrane helix</keyword>
<feature type="transmembrane region" description="Helical" evidence="5">
    <location>
        <begin position="121"/>
        <end position="138"/>
    </location>
</feature>
<evidence type="ECO:0000256" key="1">
    <source>
        <dbReference type="ARBA" id="ARBA00004141"/>
    </source>
</evidence>
<dbReference type="Proteomes" id="UP000078090">
    <property type="component" value="Unassembled WGS sequence"/>
</dbReference>
<evidence type="ECO:0000256" key="2">
    <source>
        <dbReference type="ARBA" id="ARBA00022692"/>
    </source>
</evidence>
<dbReference type="PANTHER" id="PTHR43066">
    <property type="entry name" value="RHOMBOID-RELATED PROTEIN"/>
    <property type="match status" value="1"/>
</dbReference>
<feature type="transmembrane region" description="Helical" evidence="5">
    <location>
        <begin position="205"/>
        <end position="223"/>
    </location>
</feature>
<dbReference type="Gene3D" id="1.20.1540.10">
    <property type="entry name" value="Rhomboid-like"/>
    <property type="match status" value="1"/>
</dbReference>
<name>A0A177LXF8_METMH</name>
<accession>A0A177LXF8</accession>
<feature type="transmembrane region" description="Helical" evidence="5">
    <location>
        <begin position="144"/>
        <end position="162"/>
    </location>
</feature>
<feature type="transmembrane region" description="Helical" evidence="5">
    <location>
        <begin position="41"/>
        <end position="61"/>
    </location>
</feature>
<keyword evidence="2 5" id="KW-0812">Transmembrane</keyword>
<dbReference type="InterPro" id="IPR035952">
    <property type="entry name" value="Rhomboid-like_sf"/>
</dbReference>
<keyword evidence="7" id="KW-0378">Hydrolase</keyword>
<keyword evidence="7" id="KW-0645">Protease</keyword>
<evidence type="ECO:0000313" key="8">
    <source>
        <dbReference type="Proteomes" id="UP000078090"/>
    </source>
</evidence>
<gene>
    <name evidence="7" type="ORF">A1332_20955</name>
</gene>
<dbReference type="GO" id="GO:0006508">
    <property type="term" value="P:proteolysis"/>
    <property type="evidence" value="ECO:0007669"/>
    <property type="project" value="UniProtKB-KW"/>
</dbReference>
<sequence>MILFFIVTAAYSALLLFYRPSPSSLKDAPLTFLENFKQIKAALFSGLLFFSIFLFTSDFGFNEVNQQLYRLFALNNVSAAAILWPLQSVTHLFIHLNFPHVLTNVAGLGIAAVYERQVGSGRFLMVLLVAGLSSIPSILFYSEPIAICGISGGVFGLAAAYFTDQEGLSTKEWLYAVIICLVFLVLLSFGNSMESKANGQLQYKIDYYGHALGALGAIVYCRFRPRKLADKPWLANSD</sequence>
<dbReference type="AlphaFoldDB" id="A0A177LXF8"/>
<proteinExistence type="predicted"/>
<reference evidence="7 8" key="1">
    <citation type="submission" date="2016-03" db="EMBL/GenBank/DDBJ databases">
        <authorList>
            <person name="Ploux O."/>
        </authorList>
    </citation>
    <scope>NUCLEOTIDE SEQUENCE [LARGE SCALE GENOMIC DNA]</scope>
    <source>
        <strain evidence="7 8">R-45363</strain>
    </source>
</reference>
<evidence type="ECO:0000256" key="5">
    <source>
        <dbReference type="SAM" id="Phobius"/>
    </source>
</evidence>
<dbReference type="EMBL" id="LUUG01000112">
    <property type="protein sequence ID" value="OAH97953.1"/>
    <property type="molecule type" value="Genomic_DNA"/>
</dbReference>
<keyword evidence="4 5" id="KW-0472">Membrane</keyword>
<evidence type="ECO:0000259" key="6">
    <source>
        <dbReference type="Pfam" id="PF01694"/>
    </source>
</evidence>
<dbReference type="SUPFAM" id="SSF144091">
    <property type="entry name" value="Rhomboid-like"/>
    <property type="match status" value="1"/>
</dbReference>
<feature type="transmembrane region" description="Helical" evidence="5">
    <location>
        <begin position="174"/>
        <end position="193"/>
    </location>
</feature>